<dbReference type="EMBL" id="AKCV02000004">
    <property type="protein sequence ID" value="TMS59730.1"/>
    <property type="molecule type" value="Genomic_DNA"/>
</dbReference>
<evidence type="ECO:0000313" key="2">
    <source>
        <dbReference type="Proteomes" id="UP000004277"/>
    </source>
</evidence>
<protein>
    <submittedName>
        <fullName evidence="1">DUF2474 domain-containing protein</fullName>
    </submittedName>
</protein>
<comment type="caution">
    <text evidence="1">The sequence shown here is derived from an EMBL/GenBank/DDBJ whole genome shotgun (WGS) entry which is preliminary data.</text>
</comment>
<reference evidence="1" key="1">
    <citation type="submission" date="2019-05" db="EMBL/GenBank/DDBJ databases">
        <title>Revised genome assembly of Burkholderiaceae (previously Ralstonia) sp. PBA.</title>
        <authorList>
            <person name="Gan H.M."/>
        </authorList>
    </citation>
    <scope>NUCLEOTIDE SEQUENCE</scope>
    <source>
        <strain evidence="1">PBA</strain>
    </source>
</reference>
<dbReference type="Proteomes" id="UP000004277">
    <property type="component" value="Unassembled WGS sequence"/>
</dbReference>
<name>A0ACD3STL7_9BURK</name>
<organism evidence="1 2">
    <name type="scientific">Imbroritus primus</name>
    <dbReference type="NCBI Taxonomy" id="3058603"/>
    <lineage>
        <taxon>Bacteria</taxon>
        <taxon>Pseudomonadati</taxon>
        <taxon>Pseudomonadota</taxon>
        <taxon>Betaproteobacteria</taxon>
        <taxon>Burkholderiales</taxon>
        <taxon>Burkholderiaceae</taxon>
        <taxon>Imbroritus</taxon>
    </lineage>
</organism>
<proteinExistence type="predicted"/>
<keyword evidence="2" id="KW-1185">Reference proteome</keyword>
<sequence>MQSDDAPPRSRLWLRRIGWLVVYWALGVVAVGMTAYVLKFFMRMAGLST</sequence>
<accession>A0ACD3STL7</accession>
<evidence type="ECO:0000313" key="1">
    <source>
        <dbReference type="EMBL" id="TMS59730.1"/>
    </source>
</evidence>
<gene>
    <name evidence="1" type="ORF">MW7_000865</name>
</gene>